<keyword evidence="4" id="KW-1185">Reference proteome</keyword>
<keyword evidence="2" id="KW-0472">Membrane</keyword>
<feature type="transmembrane region" description="Helical" evidence="2">
    <location>
        <begin position="12"/>
        <end position="34"/>
    </location>
</feature>
<reference evidence="3 4" key="1">
    <citation type="submission" date="2016-07" db="EMBL/GenBank/DDBJ databases">
        <title>Draft genome of the white-rot fungus Obba rivulosa 3A-2.</title>
        <authorList>
            <consortium name="DOE Joint Genome Institute"/>
            <person name="Miettinen O."/>
            <person name="Riley R."/>
            <person name="Acob R."/>
            <person name="Barry K."/>
            <person name="Cullen D."/>
            <person name="De Vries R."/>
            <person name="Hainaut M."/>
            <person name="Hatakka A."/>
            <person name="Henrissat B."/>
            <person name="Hilden K."/>
            <person name="Kuo R."/>
            <person name="Labutti K."/>
            <person name="Lipzen A."/>
            <person name="Makela M.R."/>
            <person name="Sandor L."/>
            <person name="Spatafora J.W."/>
            <person name="Grigoriev I.V."/>
            <person name="Hibbett D.S."/>
        </authorList>
    </citation>
    <scope>NUCLEOTIDE SEQUENCE [LARGE SCALE GENOMIC DNA]</scope>
    <source>
        <strain evidence="3 4">3A-2</strain>
    </source>
</reference>
<feature type="transmembrane region" description="Helical" evidence="2">
    <location>
        <begin position="85"/>
        <end position="104"/>
    </location>
</feature>
<sequence length="215" mass="24223">MFRILWITVEIAIRVLFVLSDIVILLITFVKTYAVRRDSKQHNIRAPFSALLLHNGTVHLLWMLLGHTANSVAYAFNQSWGSMFSISSIFLNPGMAIAISRFHLTLRNMTYKLDDIVDPQFMSFVQIGPEDSEQTSSHISSLRFTSGNSESKEHLDGHSDSGESDEGRRTHDSNVEDDDASLDSVEMERLCTDADDEPEHAKARISGESRSSFRT</sequence>
<evidence type="ECO:0000313" key="3">
    <source>
        <dbReference type="EMBL" id="OCH87677.1"/>
    </source>
</evidence>
<feature type="transmembrane region" description="Helical" evidence="2">
    <location>
        <begin position="46"/>
        <end position="65"/>
    </location>
</feature>
<evidence type="ECO:0000256" key="2">
    <source>
        <dbReference type="SAM" id="Phobius"/>
    </source>
</evidence>
<organism evidence="3 4">
    <name type="scientific">Obba rivulosa</name>
    <dbReference type="NCBI Taxonomy" id="1052685"/>
    <lineage>
        <taxon>Eukaryota</taxon>
        <taxon>Fungi</taxon>
        <taxon>Dikarya</taxon>
        <taxon>Basidiomycota</taxon>
        <taxon>Agaricomycotina</taxon>
        <taxon>Agaricomycetes</taxon>
        <taxon>Polyporales</taxon>
        <taxon>Gelatoporiaceae</taxon>
        <taxon>Obba</taxon>
    </lineage>
</organism>
<proteinExistence type="predicted"/>
<name>A0A8E2AT60_9APHY</name>
<keyword evidence="2" id="KW-1133">Transmembrane helix</keyword>
<dbReference type="AlphaFoldDB" id="A0A8E2AT60"/>
<dbReference type="OrthoDB" id="10517866at2759"/>
<dbReference type="Proteomes" id="UP000250043">
    <property type="component" value="Unassembled WGS sequence"/>
</dbReference>
<feature type="compositionally biased region" description="Basic and acidic residues" evidence="1">
    <location>
        <begin position="150"/>
        <end position="174"/>
    </location>
</feature>
<accession>A0A8E2AT60</accession>
<evidence type="ECO:0000256" key="1">
    <source>
        <dbReference type="SAM" id="MobiDB-lite"/>
    </source>
</evidence>
<protein>
    <submittedName>
        <fullName evidence="3">Uncharacterized protein</fullName>
    </submittedName>
</protein>
<feature type="region of interest" description="Disordered" evidence="1">
    <location>
        <begin position="132"/>
        <end position="215"/>
    </location>
</feature>
<evidence type="ECO:0000313" key="4">
    <source>
        <dbReference type="Proteomes" id="UP000250043"/>
    </source>
</evidence>
<keyword evidence="2" id="KW-0812">Transmembrane</keyword>
<feature type="compositionally biased region" description="Polar residues" evidence="1">
    <location>
        <begin position="134"/>
        <end position="149"/>
    </location>
</feature>
<dbReference type="EMBL" id="KV722477">
    <property type="protein sequence ID" value="OCH87677.1"/>
    <property type="molecule type" value="Genomic_DNA"/>
</dbReference>
<gene>
    <name evidence="3" type="ORF">OBBRIDRAFT_137968</name>
</gene>